<reference evidence="2" key="1">
    <citation type="journal article" date="2014" name="Front. Microbiol.">
        <title>High frequency of phylogenetically diverse reductive dehalogenase-homologous genes in deep subseafloor sedimentary metagenomes.</title>
        <authorList>
            <person name="Kawai M."/>
            <person name="Futagami T."/>
            <person name="Toyoda A."/>
            <person name="Takaki Y."/>
            <person name="Nishi S."/>
            <person name="Hori S."/>
            <person name="Arai W."/>
            <person name="Tsubouchi T."/>
            <person name="Morono Y."/>
            <person name="Uchiyama I."/>
            <person name="Ito T."/>
            <person name="Fujiyama A."/>
            <person name="Inagaki F."/>
            <person name="Takami H."/>
        </authorList>
    </citation>
    <scope>NUCLEOTIDE SEQUENCE</scope>
    <source>
        <strain evidence="2">Expedition CK06-06</strain>
    </source>
</reference>
<protein>
    <submittedName>
        <fullName evidence="2">Uncharacterized protein</fullName>
    </submittedName>
</protein>
<evidence type="ECO:0000313" key="2">
    <source>
        <dbReference type="EMBL" id="GAG30241.1"/>
    </source>
</evidence>
<comment type="caution">
    <text evidence="2">The sequence shown here is derived from an EMBL/GenBank/DDBJ whole genome shotgun (WGS) entry which is preliminary data.</text>
</comment>
<proteinExistence type="predicted"/>
<feature type="region of interest" description="Disordered" evidence="1">
    <location>
        <begin position="1"/>
        <end position="24"/>
    </location>
</feature>
<evidence type="ECO:0000256" key="1">
    <source>
        <dbReference type="SAM" id="MobiDB-lite"/>
    </source>
</evidence>
<sequence length="61" mass="6453">MPDIEGKVGIQDRSSGTKGPLRQNEFGDLVVEQGGRYAEAALAGRLFSIANQGKIATTDAF</sequence>
<dbReference type="EMBL" id="BARS01046528">
    <property type="protein sequence ID" value="GAG30241.1"/>
    <property type="molecule type" value="Genomic_DNA"/>
</dbReference>
<dbReference type="AlphaFoldDB" id="X0XZU8"/>
<feature type="non-terminal residue" evidence="2">
    <location>
        <position position="61"/>
    </location>
</feature>
<name>X0XZU8_9ZZZZ</name>
<accession>X0XZU8</accession>
<organism evidence="2">
    <name type="scientific">marine sediment metagenome</name>
    <dbReference type="NCBI Taxonomy" id="412755"/>
    <lineage>
        <taxon>unclassified sequences</taxon>
        <taxon>metagenomes</taxon>
        <taxon>ecological metagenomes</taxon>
    </lineage>
</organism>
<gene>
    <name evidence="2" type="ORF">S01H1_70027</name>
</gene>